<evidence type="ECO:0000313" key="3">
    <source>
        <dbReference type="Proteomes" id="UP000177905"/>
    </source>
</evidence>
<name>A0A1F4S7U2_UNCSA</name>
<proteinExistence type="predicted"/>
<sequence>MIILEDCKFVIERLKFIQYKKRRRFVMMMDNTMCGMTEAMKGFMFWNLLLVSLVLLGFSFIVWIAAKKGVGLESLIGKILAGVLAVVVLVTLFYGTAKIVSSPSNKDMMGSGRKKWTEKRYMMNKDKIEQMNKKDMENMMDDMQKSGKVK</sequence>
<protein>
    <submittedName>
        <fullName evidence="2">Uncharacterized protein</fullName>
    </submittedName>
</protein>
<organism evidence="2 3">
    <name type="scientific">candidate division WOR-1 bacterium RIFOXYB2_FULL_36_35</name>
    <dbReference type="NCBI Taxonomy" id="1802578"/>
    <lineage>
        <taxon>Bacteria</taxon>
        <taxon>Bacillati</taxon>
        <taxon>Saganbacteria</taxon>
    </lineage>
</organism>
<keyword evidence="1" id="KW-0812">Transmembrane</keyword>
<accession>A0A1F4S7U2</accession>
<keyword evidence="1" id="KW-1133">Transmembrane helix</keyword>
<keyword evidence="1" id="KW-0472">Membrane</keyword>
<feature type="transmembrane region" description="Helical" evidence="1">
    <location>
        <begin position="76"/>
        <end position="97"/>
    </location>
</feature>
<dbReference type="EMBL" id="MEUA01000008">
    <property type="protein sequence ID" value="OGC16471.1"/>
    <property type="molecule type" value="Genomic_DNA"/>
</dbReference>
<dbReference type="Proteomes" id="UP000177905">
    <property type="component" value="Unassembled WGS sequence"/>
</dbReference>
<comment type="caution">
    <text evidence="2">The sequence shown here is derived from an EMBL/GenBank/DDBJ whole genome shotgun (WGS) entry which is preliminary data.</text>
</comment>
<gene>
    <name evidence="2" type="ORF">A2290_02955</name>
</gene>
<reference evidence="2 3" key="1">
    <citation type="journal article" date="2016" name="Nat. Commun.">
        <title>Thousands of microbial genomes shed light on interconnected biogeochemical processes in an aquifer system.</title>
        <authorList>
            <person name="Anantharaman K."/>
            <person name="Brown C.T."/>
            <person name="Hug L.A."/>
            <person name="Sharon I."/>
            <person name="Castelle C.J."/>
            <person name="Probst A.J."/>
            <person name="Thomas B.C."/>
            <person name="Singh A."/>
            <person name="Wilkins M.J."/>
            <person name="Karaoz U."/>
            <person name="Brodie E.L."/>
            <person name="Williams K.H."/>
            <person name="Hubbard S.S."/>
            <person name="Banfield J.F."/>
        </authorList>
    </citation>
    <scope>NUCLEOTIDE SEQUENCE [LARGE SCALE GENOMIC DNA]</scope>
</reference>
<evidence type="ECO:0000256" key="1">
    <source>
        <dbReference type="SAM" id="Phobius"/>
    </source>
</evidence>
<dbReference type="AlphaFoldDB" id="A0A1F4S7U2"/>
<evidence type="ECO:0000313" key="2">
    <source>
        <dbReference type="EMBL" id="OGC16471.1"/>
    </source>
</evidence>